<keyword evidence="2" id="KW-1185">Reference proteome</keyword>
<reference evidence="1 2" key="1">
    <citation type="journal article" date="2016" name="Nat. Commun.">
        <title>Ectomycorrhizal ecology is imprinted in the genome of the dominant symbiotic fungus Cenococcum geophilum.</title>
        <authorList>
            <consortium name="DOE Joint Genome Institute"/>
            <person name="Peter M."/>
            <person name="Kohler A."/>
            <person name="Ohm R.A."/>
            <person name="Kuo A."/>
            <person name="Krutzmann J."/>
            <person name="Morin E."/>
            <person name="Arend M."/>
            <person name="Barry K.W."/>
            <person name="Binder M."/>
            <person name="Choi C."/>
            <person name="Clum A."/>
            <person name="Copeland A."/>
            <person name="Grisel N."/>
            <person name="Haridas S."/>
            <person name="Kipfer T."/>
            <person name="LaButti K."/>
            <person name="Lindquist E."/>
            <person name="Lipzen A."/>
            <person name="Maire R."/>
            <person name="Meier B."/>
            <person name="Mihaltcheva S."/>
            <person name="Molinier V."/>
            <person name="Murat C."/>
            <person name="Poggeler S."/>
            <person name="Quandt C.A."/>
            <person name="Sperisen C."/>
            <person name="Tritt A."/>
            <person name="Tisserant E."/>
            <person name="Crous P.W."/>
            <person name="Henrissat B."/>
            <person name="Nehls U."/>
            <person name="Egli S."/>
            <person name="Spatafora J.W."/>
            <person name="Grigoriev I.V."/>
            <person name="Martin F.M."/>
        </authorList>
    </citation>
    <scope>NUCLEOTIDE SEQUENCE [LARGE SCALE GENOMIC DNA]</scope>
    <source>
        <strain evidence="1 2">1.58</strain>
    </source>
</reference>
<name>A0ACC8ENV8_9PEZI</name>
<gene>
    <name evidence="1" type="ORF">K441DRAFT_647509</name>
</gene>
<evidence type="ECO:0000313" key="2">
    <source>
        <dbReference type="Proteomes" id="UP000250078"/>
    </source>
</evidence>
<proteinExistence type="predicted"/>
<evidence type="ECO:0000313" key="1">
    <source>
        <dbReference type="EMBL" id="OCK87946.1"/>
    </source>
</evidence>
<organism evidence="1 2">
    <name type="scientific">Cenococcum geophilum 1.58</name>
    <dbReference type="NCBI Taxonomy" id="794803"/>
    <lineage>
        <taxon>Eukaryota</taxon>
        <taxon>Fungi</taxon>
        <taxon>Dikarya</taxon>
        <taxon>Ascomycota</taxon>
        <taxon>Pezizomycotina</taxon>
        <taxon>Dothideomycetes</taxon>
        <taxon>Pleosporomycetidae</taxon>
        <taxon>Gloniales</taxon>
        <taxon>Gloniaceae</taxon>
        <taxon>Cenococcum</taxon>
    </lineage>
</organism>
<accession>A0ACC8ENV8</accession>
<dbReference type="EMBL" id="KV748252">
    <property type="protein sequence ID" value="OCK87946.1"/>
    <property type="molecule type" value="Genomic_DNA"/>
</dbReference>
<sequence>MTSQLARKRRIGDGDPKATCKRSRPEAIGDITDSEYPNESDSEFNEEHPTPRTPLTSTTSRASSEANRLNCYHCPYDNCGRSFNRPCRLAEHIRTHTNERPFVCSQDGCTKSFRRDAHLKRHITSAHSGDRKYACDWNGCEKKFATGSRLRRHLEAHKEKEQFRCTDYPPCNDIFRKHSTLQMHIKSTHLNQKPFPCHLIDETTGEPCAHGYGTLGSLNAHIGRVHGGTRYSCTICVPSEETTKLGNGVTSSSADTVGFPTYAALQAHIAAVHPPTCTHCGLTCASNNSLRQHIEIAHIIPIDERRNFPCTYPGCDRAFTKRGNLDVHVQAVHNKVKRFVCGEFDVSKSKILEVTGWNGGGACAHGFCTKANLEEHIRTQHLGLEGTQKTKRKAKSTTAPRTARKSRASTLGRLTGVGYEESGRDITCLMPGCAHRFMRDYDLEVHLKTTHWLPEEEIKEIIAERDALQGGPFWIGGEDHYEDQYSEGQRQHGFQEPYGYEVDLEEQEANRILDHEMGITSMDSMEIRSGITWSSQQITPSQDQDHGIGRFEVGAVETHGNGMMGAAIDYLQHDRHMAA</sequence>
<dbReference type="Proteomes" id="UP000250078">
    <property type="component" value="Unassembled WGS sequence"/>
</dbReference>
<protein>
    <submittedName>
        <fullName evidence="1">Uncharacterized protein</fullName>
    </submittedName>
</protein>